<organism evidence="4 5">
    <name type="scientific">Cryptotermes secundus</name>
    <dbReference type="NCBI Taxonomy" id="105785"/>
    <lineage>
        <taxon>Eukaryota</taxon>
        <taxon>Metazoa</taxon>
        <taxon>Ecdysozoa</taxon>
        <taxon>Arthropoda</taxon>
        <taxon>Hexapoda</taxon>
        <taxon>Insecta</taxon>
        <taxon>Pterygota</taxon>
        <taxon>Neoptera</taxon>
        <taxon>Polyneoptera</taxon>
        <taxon>Dictyoptera</taxon>
        <taxon>Blattodea</taxon>
        <taxon>Blattoidea</taxon>
        <taxon>Termitoidae</taxon>
        <taxon>Kalotermitidae</taxon>
        <taxon>Cryptotermitinae</taxon>
        <taxon>Cryptotermes</taxon>
    </lineage>
</organism>
<feature type="compositionally biased region" description="Polar residues" evidence="1">
    <location>
        <begin position="273"/>
        <end position="286"/>
    </location>
</feature>
<keyword evidence="2" id="KW-1133">Transmembrane helix</keyword>
<comment type="caution">
    <text evidence="4">The sequence shown here is derived from an EMBL/GenBank/DDBJ whole genome shotgun (WGS) entry which is preliminary data.</text>
</comment>
<keyword evidence="3" id="KW-0732">Signal</keyword>
<evidence type="ECO:0000256" key="3">
    <source>
        <dbReference type="SAM" id="SignalP"/>
    </source>
</evidence>
<sequence length="378" mass="40619">MRPKNMAAGLLMAVCAAITVSVSAVGIHVKCEADHECDKYNYCYTSGYCVPCTDCAFYKRKNQTSYPYCAKEPLQCGGCLPGFEEEIFTGGNVRDLCISADSPLDANDSPTSLVHIYIILGIIAGVLLCLLLAVVFFFARRLWLKGCAQHVQECSDQGSENPPVYTEPLLELRDMATTKPADDGASLEIRETSLKICGEKESVQQAVPFTNADSPYNDWEEMGEASGDNPPAIQDEDTLEIVWVPPPGYGQQASANVTDNSNNEAEARANEVPDSSETANPATTHDSGLSSNSSCGNSSGSLPLRPFEGIGSSPASLPVQQPLTTAHARSLSDEDVSSDSLVTKRARRDSHTQSLDEDAVPMNVVVINVQQSTTTVHK</sequence>
<evidence type="ECO:0000256" key="2">
    <source>
        <dbReference type="SAM" id="Phobius"/>
    </source>
</evidence>
<dbReference type="AlphaFoldDB" id="A0A2J7PPW5"/>
<feature type="compositionally biased region" description="Polar residues" evidence="1">
    <location>
        <begin position="313"/>
        <end position="324"/>
    </location>
</feature>
<feature type="chain" id="PRO_5014433308" description="TNFR-Cys domain-containing protein" evidence="3">
    <location>
        <begin position="25"/>
        <end position="378"/>
    </location>
</feature>
<dbReference type="EMBL" id="NEVH01022644">
    <property type="protein sequence ID" value="PNF18369.1"/>
    <property type="molecule type" value="Genomic_DNA"/>
</dbReference>
<dbReference type="Proteomes" id="UP000235965">
    <property type="component" value="Unassembled WGS sequence"/>
</dbReference>
<keyword evidence="5" id="KW-1185">Reference proteome</keyword>
<dbReference type="InParanoid" id="A0A2J7PPW5"/>
<evidence type="ECO:0000256" key="1">
    <source>
        <dbReference type="SAM" id="MobiDB-lite"/>
    </source>
</evidence>
<gene>
    <name evidence="4" type="ORF">B7P43_G13565</name>
</gene>
<keyword evidence="2" id="KW-0812">Transmembrane</keyword>
<feature type="region of interest" description="Disordered" evidence="1">
    <location>
        <begin position="208"/>
        <end position="360"/>
    </location>
</feature>
<name>A0A2J7PPW5_9NEOP</name>
<evidence type="ECO:0000313" key="5">
    <source>
        <dbReference type="Proteomes" id="UP000235965"/>
    </source>
</evidence>
<proteinExistence type="predicted"/>
<evidence type="ECO:0008006" key="6">
    <source>
        <dbReference type="Google" id="ProtNLM"/>
    </source>
</evidence>
<accession>A0A2J7PPW5</accession>
<dbReference type="OrthoDB" id="8196417at2759"/>
<feature type="compositionally biased region" description="Polar residues" evidence="1">
    <location>
        <begin position="251"/>
        <end position="261"/>
    </location>
</feature>
<keyword evidence="2" id="KW-0472">Membrane</keyword>
<feature type="signal peptide" evidence="3">
    <location>
        <begin position="1"/>
        <end position="24"/>
    </location>
</feature>
<feature type="compositionally biased region" description="Low complexity" evidence="1">
    <location>
        <begin position="287"/>
        <end position="302"/>
    </location>
</feature>
<feature type="transmembrane region" description="Helical" evidence="2">
    <location>
        <begin position="116"/>
        <end position="139"/>
    </location>
</feature>
<protein>
    <recommendedName>
        <fullName evidence="6">TNFR-Cys domain-containing protein</fullName>
    </recommendedName>
</protein>
<reference evidence="4 5" key="1">
    <citation type="submission" date="2017-12" db="EMBL/GenBank/DDBJ databases">
        <title>Hemimetabolous genomes reveal molecular basis of termite eusociality.</title>
        <authorList>
            <person name="Harrison M.C."/>
            <person name="Jongepier E."/>
            <person name="Robertson H.M."/>
            <person name="Arning N."/>
            <person name="Bitard-Feildel T."/>
            <person name="Chao H."/>
            <person name="Childers C.P."/>
            <person name="Dinh H."/>
            <person name="Doddapaneni H."/>
            <person name="Dugan S."/>
            <person name="Gowin J."/>
            <person name="Greiner C."/>
            <person name="Han Y."/>
            <person name="Hu H."/>
            <person name="Hughes D.S.T."/>
            <person name="Huylmans A.-K."/>
            <person name="Kemena C."/>
            <person name="Kremer L.P.M."/>
            <person name="Lee S.L."/>
            <person name="Lopez-Ezquerra A."/>
            <person name="Mallet L."/>
            <person name="Monroy-Kuhn J.M."/>
            <person name="Moser A."/>
            <person name="Murali S.C."/>
            <person name="Muzny D.M."/>
            <person name="Otani S."/>
            <person name="Piulachs M.-D."/>
            <person name="Poelchau M."/>
            <person name="Qu J."/>
            <person name="Schaub F."/>
            <person name="Wada-Katsumata A."/>
            <person name="Worley K.C."/>
            <person name="Xie Q."/>
            <person name="Ylla G."/>
            <person name="Poulsen M."/>
            <person name="Gibbs R.A."/>
            <person name="Schal C."/>
            <person name="Richards S."/>
            <person name="Belles X."/>
            <person name="Korb J."/>
            <person name="Bornberg-Bauer E."/>
        </authorList>
    </citation>
    <scope>NUCLEOTIDE SEQUENCE [LARGE SCALE GENOMIC DNA]</scope>
    <source>
        <tissue evidence="4">Whole body</tissue>
    </source>
</reference>
<evidence type="ECO:0000313" key="4">
    <source>
        <dbReference type="EMBL" id="PNF18369.1"/>
    </source>
</evidence>